<gene>
    <name evidence="4" type="ORF">ODALV1_LOCUS20244</name>
</gene>
<dbReference type="Proteomes" id="UP001642540">
    <property type="component" value="Unassembled WGS sequence"/>
</dbReference>
<dbReference type="InterPro" id="IPR055108">
    <property type="entry name" value="Syntrophin_4th"/>
</dbReference>
<protein>
    <recommendedName>
        <fullName evidence="3">Syntrophin C-terminal PH domain-containing protein</fullName>
    </recommendedName>
</protein>
<organism evidence="4 5">
    <name type="scientific">Orchesella dallaii</name>
    <dbReference type="NCBI Taxonomy" id="48710"/>
    <lineage>
        <taxon>Eukaryota</taxon>
        <taxon>Metazoa</taxon>
        <taxon>Ecdysozoa</taxon>
        <taxon>Arthropoda</taxon>
        <taxon>Hexapoda</taxon>
        <taxon>Collembola</taxon>
        <taxon>Entomobryomorpha</taxon>
        <taxon>Entomobryoidea</taxon>
        <taxon>Orchesellidae</taxon>
        <taxon>Orchesellinae</taxon>
        <taxon>Orchesella</taxon>
    </lineage>
</organism>
<sequence length="366" mass="41015">MVTLKLKYFPTAKPFLSPTQQQNLIESNLSNWDAVEEAAGHNNATTGSAANNTTNPTTVGNECWETEKSIPLLFALLTRYLGGTDRLRCNAFEVRDATGNSSSGVIHCADAYSLTSWVKCITDVILGLNNVQIKLWMQETGHEIYYVGWVWEGNSEKSGDIAQPWLTWRPKVLAFRGSNLYYMEYPPGVGSDWEGGEIFPVITTLLRVLNSASEHLDERQHCFTLQIATEQSGFPPNGARQQPISFYLNTETRQELIKVETAWTKAVTAAVKAIKKCSYSVWWGGKPCQLELDFPGAAFNLYRSSSKPSSPLWTRQFSSLKGSSDDARTRLTLKFHGNVAQETMECRDLHRVLFTIHSFLLAKVVQ</sequence>
<evidence type="ECO:0000259" key="3">
    <source>
        <dbReference type="Pfam" id="PF23012"/>
    </source>
</evidence>
<evidence type="ECO:0000313" key="5">
    <source>
        <dbReference type="Proteomes" id="UP001642540"/>
    </source>
</evidence>
<dbReference type="PANTHER" id="PTHR10554">
    <property type="entry name" value="SYNTROPHIN"/>
    <property type="match status" value="1"/>
</dbReference>
<keyword evidence="5" id="KW-1185">Reference proteome</keyword>
<comment type="subcellular location">
    <subcellularLocation>
        <location evidence="1">Cytoplasm</location>
    </subcellularLocation>
</comment>
<dbReference type="PANTHER" id="PTHR10554:SF1">
    <property type="entry name" value="FI16515P1"/>
    <property type="match status" value="1"/>
</dbReference>
<feature type="domain" description="Syntrophin C-terminal PH" evidence="3">
    <location>
        <begin position="273"/>
        <end position="365"/>
    </location>
</feature>
<evidence type="ECO:0000256" key="1">
    <source>
        <dbReference type="ARBA" id="ARBA00004496"/>
    </source>
</evidence>
<name>A0ABP1R977_9HEXA</name>
<dbReference type="EMBL" id="CAXLJM020000068">
    <property type="protein sequence ID" value="CAL8123586.1"/>
    <property type="molecule type" value="Genomic_DNA"/>
</dbReference>
<proteinExistence type="predicted"/>
<keyword evidence="2" id="KW-0963">Cytoplasm</keyword>
<evidence type="ECO:0000313" key="4">
    <source>
        <dbReference type="EMBL" id="CAL8123586.1"/>
    </source>
</evidence>
<dbReference type="InterPro" id="IPR015482">
    <property type="entry name" value="Syntrophin"/>
</dbReference>
<dbReference type="Pfam" id="PF23012">
    <property type="entry name" value="Syntrophin_4th"/>
    <property type="match status" value="1"/>
</dbReference>
<accession>A0ABP1R977</accession>
<reference evidence="4 5" key="1">
    <citation type="submission" date="2024-08" db="EMBL/GenBank/DDBJ databases">
        <authorList>
            <person name="Cucini C."/>
            <person name="Frati F."/>
        </authorList>
    </citation>
    <scope>NUCLEOTIDE SEQUENCE [LARGE SCALE GENOMIC DNA]</scope>
</reference>
<evidence type="ECO:0000256" key="2">
    <source>
        <dbReference type="ARBA" id="ARBA00022490"/>
    </source>
</evidence>
<comment type="caution">
    <text evidence="4">The sequence shown here is derived from an EMBL/GenBank/DDBJ whole genome shotgun (WGS) entry which is preliminary data.</text>
</comment>
<dbReference type="SUPFAM" id="SSF50729">
    <property type="entry name" value="PH domain-like"/>
    <property type="match status" value="1"/>
</dbReference>